<organism evidence="7 8">
    <name type="scientific">Aedoeadaptatus ivorii</name>
    <dbReference type="NCBI Taxonomy" id="54006"/>
    <lineage>
        <taxon>Bacteria</taxon>
        <taxon>Bacillati</taxon>
        <taxon>Bacillota</taxon>
        <taxon>Tissierellia</taxon>
        <taxon>Tissierellales</taxon>
        <taxon>Peptoniphilaceae</taxon>
        <taxon>Aedoeadaptatus</taxon>
    </lineage>
</organism>
<dbReference type="InterPro" id="IPR000889">
    <property type="entry name" value="Glutathione_peroxidase"/>
</dbReference>
<evidence type="ECO:0000256" key="5">
    <source>
        <dbReference type="RuleBase" id="RU000499"/>
    </source>
</evidence>
<dbReference type="Pfam" id="PF00255">
    <property type="entry name" value="GSHPx"/>
    <property type="match status" value="1"/>
</dbReference>
<dbReference type="PIRSF" id="PIRSF000303">
    <property type="entry name" value="Glutathion_perox"/>
    <property type="match status" value="1"/>
</dbReference>
<dbReference type="FunFam" id="3.40.30.10:FF:000010">
    <property type="entry name" value="Glutathione peroxidase"/>
    <property type="match status" value="1"/>
</dbReference>
<evidence type="ECO:0000256" key="2">
    <source>
        <dbReference type="ARBA" id="ARBA00022559"/>
    </source>
</evidence>
<evidence type="ECO:0000256" key="1">
    <source>
        <dbReference type="ARBA" id="ARBA00006926"/>
    </source>
</evidence>
<evidence type="ECO:0000256" key="4">
    <source>
        <dbReference type="PIRSR" id="PIRSR000303-1"/>
    </source>
</evidence>
<keyword evidence="2 5" id="KW-0575">Peroxidase</keyword>
<feature type="active site" evidence="4">
    <location>
        <position position="35"/>
    </location>
</feature>
<dbReference type="PANTHER" id="PTHR11592:SF78">
    <property type="entry name" value="GLUTATHIONE PEROXIDASE"/>
    <property type="match status" value="1"/>
</dbReference>
<dbReference type="SUPFAM" id="SSF52833">
    <property type="entry name" value="Thioredoxin-like"/>
    <property type="match status" value="1"/>
</dbReference>
<proteinExistence type="inferred from homology"/>
<dbReference type="Gene3D" id="3.40.30.10">
    <property type="entry name" value="Glutaredoxin"/>
    <property type="match status" value="1"/>
</dbReference>
<dbReference type="InterPro" id="IPR036249">
    <property type="entry name" value="Thioredoxin-like_sf"/>
</dbReference>
<dbReference type="GO" id="GO:0004601">
    <property type="term" value="F:peroxidase activity"/>
    <property type="evidence" value="ECO:0007669"/>
    <property type="project" value="UniProtKB-KW"/>
</dbReference>
<gene>
    <name evidence="7" type="primary">bsaA</name>
    <name evidence="7" type="ORF">NCTC13079_00670</name>
</gene>
<dbReference type="Proteomes" id="UP000269544">
    <property type="component" value="Chromosome"/>
</dbReference>
<dbReference type="CDD" id="cd00340">
    <property type="entry name" value="GSH_Peroxidase"/>
    <property type="match status" value="1"/>
</dbReference>
<dbReference type="RefSeq" id="WP_126465209.1">
    <property type="nucleotide sequence ID" value="NZ_LR134523.1"/>
</dbReference>
<accession>A0A448V120</accession>
<reference evidence="7 8" key="1">
    <citation type="submission" date="2018-12" db="EMBL/GenBank/DDBJ databases">
        <authorList>
            <consortium name="Pathogen Informatics"/>
        </authorList>
    </citation>
    <scope>NUCLEOTIDE SEQUENCE [LARGE SCALE GENOMIC DNA]</scope>
    <source>
        <strain evidence="7 8">NCTC13079</strain>
    </source>
</reference>
<name>A0A448V120_9FIRM</name>
<dbReference type="GO" id="GO:0034599">
    <property type="term" value="P:cellular response to oxidative stress"/>
    <property type="evidence" value="ECO:0007669"/>
    <property type="project" value="TreeGrafter"/>
</dbReference>
<dbReference type="AlphaFoldDB" id="A0A448V120"/>
<evidence type="ECO:0000313" key="8">
    <source>
        <dbReference type="Proteomes" id="UP000269544"/>
    </source>
</evidence>
<evidence type="ECO:0000313" key="7">
    <source>
        <dbReference type="EMBL" id="VEJ35403.1"/>
    </source>
</evidence>
<evidence type="ECO:0000256" key="3">
    <source>
        <dbReference type="ARBA" id="ARBA00023002"/>
    </source>
</evidence>
<dbReference type="KEGG" id="piv:NCTC13079_00670"/>
<comment type="similarity">
    <text evidence="1 5">Belongs to the glutathione peroxidase family.</text>
</comment>
<evidence type="ECO:0000259" key="6">
    <source>
        <dbReference type="PROSITE" id="PS51352"/>
    </source>
</evidence>
<keyword evidence="8" id="KW-1185">Reference proteome</keyword>
<dbReference type="PRINTS" id="PR01011">
    <property type="entry name" value="GLUTPROXDASE"/>
</dbReference>
<dbReference type="PROSITE" id="PS51355">
    <property type="entry name" value="GLUTATHIONE_PEROXID_3"/>
    <property type="match status" value="1"/>
</dbReference>
<dbReference type="PROSITE" id="PS00763">
    <property type="entry name" value="GLUTATHIONE_PEROXID_2"/>
    <property type="match status" value="1"/>
</dbReference>
<sequence>MDLYSISVKDIYGQEQTLEKYRGMVILIVNTAGECGCTHQYEGLQRLYERYHEDGFVVLGFPCNQFGGQEPGDEKEILNFVQTAYGVSFPMFSKVDVIGKHAHPLFRHLTEGDEAIHWNFEKFLIDRDGNLQSRFPADMEPRDLVDDIDELI</sequence>
<feature type="domain" description="Thioredoxin" evidence="6">
    <location>
        <begin position="1"/>
        <end position="152"/>
    </location>
</feature>
<dbReference type="OrthoDB" id="9809733at2"/>
<dbReference type="PROSITE" id="PS51352">
    <property type="entry name" value="THIOREDOXIN_2"/>
    <property type="match status" value="1"/>
</dbReference>
<protein>
    <recommendedName>
        <fullName evidence="5">Glutathione peroxidase</fullName>
    </recommendedName>
</protein>
<dbReference type="PANTHER" id="PTHR11592">
    <property type="entry name" value="GLUTATHIONE PEROXIDASE"/>
    <property type="match status" value="1"/>
</dbReference>
<dbReference type="InterPro" id="IPR029760">
    <property type="entry name" value="GPX_CS"/>
</dbReference>
<keyword evidence="3 5" id="KW-0560">Oxidoreductase</keyword>
<dbReference type="EMBL" id="LR134523">
    <property type="protein sequence ID" value="VEJ35403.1"/>
    <property type="molecule type" value="Genomic_DNA"/>
</dbReference>
<dbReference type="InterPro" id="IPR013766">
    <property type="entry name" value="Thioredoxin_domain"/>
</dbReference>